<gene>
    <name evidence="2" type="ORF">SSLN_LOCUS9020</name>
</gene>
<dbReference type="WBParaSite" id="SSLN_0000936701-mRNA-1">
    <property type="protein sequence ID" value="SSLN_0000936701-mRNA-1"/>
    <property type="gene ID" value="SSLN_0000936701"/>
</dbReference>
<accession>A0A183SXS5</accession>
<keyword evidence="1" id="KW-0732">Signal</keyword>
<feature type="chain" id="PRO_5043141366" evidence="1">
    <location>
        <begin position="22"/>
        <end position="163"/>
    </location>
</feature>
<evidence type="ECO:0000313" key="4">
    <source>
        <dbReference type="WBParaSite" id="SSLN_0000936701-mRNA-1"/>
    </source>
</evidence>
<feature type="signal peptide" evidence="1">
    <location>
        <begin position="1"/>
        <end position="21"/>
    </location>
</feature>
<dbReference type="EMBL" id="UYSU01034989">
    <property type="protein sequence ID" value="VDL95405.1"/>
    <property type="molecule type" value="Genomic_DNA"/>
</dbReference>
<evidence type="ECO:0000256" key="1">
    <source>
        <dbReference type="SAM" id="SignalP"/>
    </source>
</evidence>
<protein>
    <submittedName>
        <fullName evidence="4">Transposase</fullName>
    </submittedName>
</protein>
<dbReference type="AlphaFoldDB" id="A0A183SXS5"/>
<name>A0A183SXS5_SCHSO</name>
<evidence type="ECO:0000313" key="2">
    <source>
        <dbReference type="EMBL" id="VDL95405.1"/>
    </source>
</evidence>
<reference evidence="4" key="1">
    <citation type="submission" date="2016-06" db="UniProtKB">
        <authorList>
            <consortium name="WormBaseParasite"/>
        </authorList>
    </citation>
    <scope>IDENTIFICATION</scope>
</reference>
<evidence type="ECO:0000313" key="3">
    <source>
        <dbReference type="Proteomes" id="UP000275846"/>
    </source>
</evidence>
<keyword evidence="3" id="KW-1185">Reference proteome</keyword>
<reference evidence="2 3" key="2">
    <citation type="submission" date="2018-11" db="EMBL/GenBank/DDBJ databases">
        <authorList>
            <consortium name="Pathogen Informatics"/>
        </authorList>
    </citation>
    <scope>NUCLEOTIDE SEQUENCE [LARGE SCALE GENOMIC DNA]</scope>
    <source>
        <strain evidence="2 3">NST_G2</strain>
    </source>
</reference>
<sequence length="163" mass="18627">MWVTLTRKARWSLCLCHEVLADTHAVIQRNLTFEEHCTHRKQAIAEECRFYVSLDYPLATVSMFSVKKCRQPRCRTKRHGRMFEEQLATYTARVVHLGVGLVVKSPWAERRDAGVAFAIRNDIVGQRDGIRSIRSYQQSESGLRIASHPVKSHVLGYADGSIT</sequence>
<proteinExistence type="predicted"/>
<dbReference type="Proteomes" id="UP000275846">
    <property type="component" value="Unassembled WGS sequence"/>
</dbReference>
<organism evidence="4">
    <name type="scientific">Schistocephalus solidus</name>
    <name type="common">Tapeworm</name>
    <dbReference type="NCBI Taxonomy" id="70667"/>
    <lineage>
        <taxon>Eukaryota</taxon>
        <taxon>Metazoa</taxon>
        <taxon>Spiralia</taxon>
        <taxon>Lophotrochozoa</taxon>
        <taxon>Platyhelminthes</taxon>
        <taxon>Cestoda</taxon>
        <taxon>Eucestoda</taxon>
        <taxon>Diphyllobothriidea</taxon>
        <taxon>Diphyllobothriidae</taxon>
        <taxon>Schistocephalus</taxon>
    </lineage>
</organism>